<dbReference type="GO" id="GO:0006189">
    <property type="term" value="P:'de novo' IMP biosynthetic process"/>
    <property type="evidence" value="ECO:0007669"/>
    <property type="project" value="UniProtKB-UniRule"/>
</dbReference>
<comment type="function">
    <text evidence="3">Catalyzes the hydrolysis of 10-formyltetrahydrofolate (formyl-FH4) to formate and tetrahydrofolate (FH4).</text>
</comment>
<proteinExistence type="inferred from homology"/>
<evidence type="ECO:0000256" key="4">
    <source>
        <dbReference type="NCBIfam" id="TIGR00655"/>
    </source>
</evidence>
<dbReference type="InterPro" id="IPR041729">
    <property type="entry name" value="Formyl-FH4-Hydrolase_C"/>
</dbReference>
<dbReference type="GO" id="GO:0006730">
    <property type="term" value="P:one-carbon metabolic process"/>
    <property type="evidence" value="ECO:0007669"/>
    <property type="project" value="UniProtKB-KW"/>
</dbReference>
<dbReference type="EMBL" id="WMEY01000001">
    <property type="protein sequence ID" value="MYL61860.1"/>
    <property type="molecule type" value="Genomic_DNA"/>
</dbReference>
<dbReference type="RefSeq" id="WP_160917802.1">
    <property type="nucleotide sequence ID" value="NZ_WMEY01000001.1"/>
</dbReference>
<evidence type="ECO:0000259" key="5">
    <source>
        <dbReference type="PROSITE" id="PS51671"/>
    </source>
</evidence>
<dbReference type="InterPro" id="IPR004810">
    <property type="entry name" value="PurU"/>
</dbReference>
<dbReference type="Pfam" id="PF01842">
    <property type="entry name" value="ACT"/>
    <property type="match status" value="1"/>
</dbReference>
<dbReference type="InterPro" id="IPR036477">
    <property type="entry name" value="Formyl_transf_N_sf"/>
</dbReference>
<dbReference type="UniPathway" id="UPA00074">
    <property type="reaction ID" value="UER00170"/>
</dbReference>
<dbReference type="InterPro" id="IPR002376">
    <property type="entry name" value="Formyl_transf_N"/>
</dbReference>
<dbReference type="PANTHER" id="PTHR42706">
    <property type="entry name" value="FORMYLTETRAHYDROFOLATE DEFORMYLASE"/>
    <property type="match status" value="1"/>
</dbReference>
<gene>
    <name evidence="3 6" type="primary">purU</name>
    <name evidence="6" type="ORF">GLW07_00685</name>
</gene>
<accession>A0A845ES59</accession>
<reference evidence="6 7" key="1">
    <citation type="submission" date="2019-11" db="EMBL/GenBank/DDBJ databases">
        <title>Genome sequences of 17 halophilic strains isolated from different environments.</title>
        <authorList>
            <person name="Furrow R.E."/>
        </authorList>
    </citation>
    <scope>NUCLEOTIDE SEQUENCE [LARGE SCALE GENOMIC DNA]</scope>
    <source>
        <strain evidence="6 7">22506_14_FS</strain>
    </source>
</reference>
<keyword evidence="1 3" id="KW-0554">One-carbon metabolism</keyword>
<dbReference type="Pfam" id="PF00551">
    <property type="entry name" value="Formyl_trans_N"/>
    <property type="match status" value="1"/>
</dbReference>
<comment type="pathway">
    <text evidence="3">Purine metabolism; IMP biosynthesis via de novo pathway; formate from 10-formyl-5,6,7,8-tetrahydrofolate: step 1/1.</text>
</comment>
<keyword evidence="3" id="KW-0658">Purine biosynthesis</keyword>
<organism evidence="6 7">
    <name type="scientific">Guptibacillus hwajinpoensis</name>
    <dbReference type="NCBI Taxonomy" id="208199"/>
    <lineage>
        <taxon>Bacteria</taxon>
        <taxon>Bacillati</taxon>
        <taxon>Bacillota</taxon>
        <taxon>Bacilli</taxon>
        <taxon>Bacillales</taxon>
        <taxon>Guptibacillaceae</taxon>
        <taxon>Guptibacillus</taxon>
    </lineage>
</organism>
<dbReference type="Gene3D" id="3.30.70.260">
    <property type="match status" value="1"/>
</dbReference>
<dbReference type="InterPro" id="IPR002912">
    <property type="entry name" value="ACT_dom"/>
</dbReference>
<protein>
    <recommendedName>
        <fullName evidence="3 4">Formyltetrahydrofolate deformylase</fullName>
        <ecNumber evidence="3 4">3.5.1.10</ecNumber>
    </recommendedName>
    <alternativeName>
        <fullName evidence="3">Formyl-FH(4) hydrolase</fullName>
    </alternativeName>
</protein>
<dbReference type="CDD" id="cd04875">
    <property type="entry name" value="ACT_F4HF-DF"/>
    <property type="match status" value="1"/>
</dbReference>
<dbReference type="SUPFAM" id="SSF53328">
    <property type="entry name" value="Formyltransferase"/>
    <property type="match status" value="1"/>
</dbReference>
<comment type="catalytic activity">
    <reaction evidence="3">
        <text>(6R)-10-formyltetrahydrofolate + H2O = (6S)-5,6,7,8-tetrahydrofolate + formate + H(+)</text>
        <dbReference type="Rhea" id="RHEA:19833"/>
        <dbReference type="ChEBI" id="CHEBI:15377"/>
        <dbReference type="ChEBI" id="CHEBI:15378"/>
        <dbReference type="ChEBI" id="CHEBI:15740"/>
        <dbReference type="ChEBI" id="CHEBI:57453"/>
        <dbReference type="ChEBI" id="CHEBI:195366"/>
        <dbReference type="EC" id="3.5.1.10"/>
    </reaction>
</comment>
<dbReference type="SUPFAM" id="SSF55021">
    <property type="entry name" value="ACT-like"/>
    <property type="match status" value="1"/>
</dbReference>
<feature type="active site" evidence="3">
    <location>
        <position position="232"/>
    </location>
</feature>
<dbReference type="GO" id="GO:0008864">
    <property type="term" value="F:formyltetrahydrofolate deformylase activity"/>
    <property type="evidence" value="ECO:0007669"/>
    <property type="project" value="UniProtKB-UniRule"/>
</dbReference>
<evidence type="ECO:0000256" key="2">
    <source>
        <dbReference type="ARBA" id="ARBA00022801"/>
    </source>
</evidence>
<dbReference type="PROSITE" id="PS51671">
    <property type="entry name" value="ACT"/>
    <property type="match status" value="1"/>
</dbReference>
<dbReference type="PRINTS" id="PR01575">
    <property type="entry name" value="FFH4HYDRLASE"/>
</dbReference>
<sequence length="288" mass="33189">MKVNLEKGILLISCPDKEGIVAAVSTFLFSNGANIIHSDQHSTDPVLGHFFMRIEFSHPHLNHQLDELKQAFEETAKPFEMEWSITASSKKSRLAIFATKEDHCLQELLWRWQLGELHADIAMVISNHPDFKELTENAGIPFYHVPVTKESKPKATAEHLRLLHEHDVDTVILARYMQIIPEELIHLYHNEMINIHHSFLPAFIGGNPYQQAFDRGVKLIGATAHYVNAQLDEGPIIEQDITRITHRYNVTDLKRHGKDIERIVLYRAVKWHLEKRVIVHGNKTIVFQ</sequence>
<keyword evidence="2 3" id="KW-0378">Hydrolase</keyword>
<comment type="caution">
    <text evidence="6">The sequence shown here is derived from an EMBL/GenBank/DDBJ whole genome shotgun (WGS) entry which is preliminary data.</text>
</comment>
<dbReference type="NCBIfam" id="NF004684">
    <property type="entry name" value="PRK06027.1"/>
    <property type="match status" value="1"/>
</dbReference>
<dbReference type="HAMAP" id="MF_01927">
    <property type="entry name" value="PurU"/>
    <property type="match status" value="1"/>
</dbReference>
<dbReference type="Proteomes" id="UP000447833">
    <property type="component" value="Unassembled WGS sequence"/>
</dbReference>
<name>A0A845ES59_9BACL</name>
<evidence type="ECO:0000313" key="6">
    <source>
        <dbReference type="EMBL" id="MYL61860.1"/>
    </source>
</evidence>
<dbReference type="PANTHER" id="PTHR42706:SF1">
    <property type="entry name" value="FORMYLTETRAHYDROFOLATE DEFORMYLASE 2, MITOCHONDRIAL"/>
    <property type="match status" value="1"/>
</dbReference>
<evidence type="ECO:0000313" key="7">
    <source>
        <dbReference type="Proteomes" id="UP000447833"/>
    </source>
</evidence>
<dbReference type="AlphaFoldDB" id="A0A845ES59"/>
<evidence type="ECO:0000256" key="1">
    <source>
        <dbReference type="ARBA" id="ARBA00022563"/>
    </source>
</evidence>
<dbReference type="PIRSF" id="PIRSF036480">
    <property type="entry name" value="FormyFH4_hydr"/>
    <property type="match status" value="1"/>
</dbReference>
<dbReference type="Gene3D" id="3.40.50.170">
    <property type="entry name" value="Formyl transferase, N-terminal domain"/>
    <property type="match status" value="1"/>
</dbReference>
<comment type="similarity">
    <text evidence="3">Belongs to the PurU family.</text>
</comment>
<dbReference type="InterPro" id="IPR045865">
    <property type="entry name" value="ACT-like_dom_sf"/>
</dbReference>
<dbReference type="CDD" id="cd08648">
    <property type="entry name" value="FMT_core_Formyl-FH4-Hydrolase_C"/>
    <property type="match status" value="1"/>
</dbReference>
<dbReference type="EC" id="3.5.1.10" evidence="3 4"/>
<dbReference type="NCBIfam" id="TIGR00655">
    <property type="entry name" value="PurU"/>
    <property type="match status" value="1"/>
</dbReference>
<evidence type="ECO:0000256" key="3">
    <source>
        <dbReference type="HAMAP-Rule" id="MF_01927"/>
    </source>
</evidence>
<feature type="domain" description="ACT" evidence="5">
    <location>
        <begin position="9"/>
        <end position="83"/>
    </location>
</feature>
<dbReference type="InterPro" id="IPR044074">
    <property type="entry name" value="PurU_ACT"/>
</dbReference>